<dbReference type="EMBL" id="NBWU01000001">
    <property type="protein sequence ID" value="PCE65745.1"/>
    <property type="molecule type" value="Genomic_DNA"/>
</dbReference>
<name>A0A2A4GD92_9FLAO</name>
<evidence type="ECO:0000313" key="2">
    <source>
        <dbReference type="Proteomes" id="UP000219559"/>
    </source>
</evidence>
<sequence length="143" mass="16964">MAFALLLPSLFFAQTVDKEIDNALKEAFKEYKSIVSPYIEVSKENEEGYWNIVKEYRTEYNEIFKNQVLLLSKDVALMSPKEITDFTKEIKGSQKSLEKVRQKYYGRLKKVLAPKEVLKFMQVDHFLNIYREYKLASYTPWVK</sequence>
<organism evidence="1 2">
    <name type="scientific">Sediminicola luteus</name>
    <dbReference type="NCBI Taxonomy" id="319238"/>
    <lineage>
        <taxon>Bacteria</taxon>
        <taxon>Pseudomonadati</taxon>
        <taxon>Bacteroidota</taxon>
        <taxon>Flavobacteriia</taxon>
        <taxon>Flavobacteriales</taxon>
        <taxon>Flavobacteriaceae</taxon>
        <taxon>Sediminicola</taxon>
    </lineage>
</organism>
<comment type="caution">
    <text evidence="1">The sequence shown here is derived from an EMBL/GenBank/DDBJ whole genome shotgun (WGS) entry which is preliminary data.</text>
</comment>
<evidence type="ECO:0000313" key="1">
    <source>
        <dbReference type="EMBL" id="PCE65745.1"/>
    </source>
</evidence>
<accession>A0A2A4GD92</accession>
<proteinExistence type="predicted"/>
<reference evidence="1 2" key="1">
    <citation type="submission" date="2017-04" db="EMBL/GenBank/DDBJ databases">
        <title>A new member of the family Flavobacteriaceae isolated from ascidians.</title>
        <authorList>
            <person name="Chen L."/>
        </authorList>
    </citation>
    <scope>NUCLEOTIDE SEQUENCE [LARGE SCALE GENOMIC DNA]</scope>
    <source>
        <strain evidence="1 2">HQA918</strain>
    </source>
</reference>
<protein>
    <submittedName>
        <fullName evidence="1">Uncharacterized protein</fullName>
    </submittedName>
</protein>
<gene>
    <name evidence="1" type="ORF">B7P33_00110</name>
</gene>
<keyword evidence="2" id="KW-1185">Reference proteome</keyword>
<dbReference type="AlphaFoldDB" id="A0A2A4GD92"/>
<dbReference type="Proteomes" id="UP000219559">
    <property type="component" value="Unassembled WGS sequence"/>
</dbReference>